<keyword evidence="6" id="KW-1185">Reference proteome</keyword>
<dbReference type="InterPro" id="IPR023801">
    <property type="entry name" value="His_deacetylse_dom"/>
</dbReference>
<dbReference type="SUPFAM" id="SSF52768">
    <property type="entry name" value="Arginase/deacetylase"/>
    <property type="match status" value="1"/>
</dbReference>
<dbReference type="InterPro" id="IPR023696">
    <property type="entry name" value="Ureohydrolase_dom_sf"/>
</dbReference>
<gene>
    <name evidence="4" type="primary">acuC</name>
    <name evidence="4" type="ORF">MGA5115_01494</name>
    <name evidence="5" type="ORF">MGA5116_00148</name>
</gene>
<protein>
    <submittedName>
        <fullName evidence="4">Acetoin utilization protein AcuC</fullName>
    </submittedName>
</protein>
<evidence type="ECO:0000313" key="5">
    <source>
        <dbReference type="EMBL" id="SBT19575.1"/>
    </source>
</evidence>
<dbReference type="InterPro" id="IPR044150">
    <property type="entry name" value="HDAC_classIV"/>
</dbReference>
<comment type="similarity">
    <text evidence="1">Belongs to the histone deacetylase family.</text>
</comment>
<evidence type="ECO:0000256" key="2">
    <source>
        <dbReference type="ARBA" id="ARBA00022801"/>
    </source>
</evidence>
<accession>A0A1C3JQA4</accession>
<dbReference type="InterPro" id="IPR037138">
    <property type="entry name" value="His_deacetylse_dom_sf"/>
</dbReference>
<name>A0A1C3JQA4_9GAMM</name>
<evidence type="ECO:0000259" key="3">
    <source>
        <dbReference type="Pfam" id="PF00850"/>
    </source>
</evidence>
<evidence type="ECO:0000313" key="4">
    <source>
        <dbReference type="EMBL" id="SBT17383.1"/>
    </source>
</evidence>
<dbReference type="PANTHER" id="PTHR10625">
    <property type="entry name" value="HISTONE DEACETYLASE HDAC1-RELATED"/>
    <property type="match status" value="1"/>
</dbReference>
<organism evidence="4 7">
    <name type="scientific">Marinomonas gallaica</name>
    <dbReference type="NCBI Taxonomy" id="1806667"/>
    <lineage>
        <taxon>Bacteria</taxon>
        <taxon>Pseudomonadati</taxon>
        <taxon>Pseudomonadota</taxon>
        <taxon>Gammaproteobacteria</taxon>
        <taxon>Oceanospirillales</taxon>
        <taxon>Oceanospirillaceae</taxon>
        <taxon>Marinomonas</taxon>
    </lineage>
</organism>
<reference evidence="5 6" key="1">
    <citation type="submission" date="2016-06" db="EMBL/GenBank/DDBJ databases">
        <authorList>
            <person name="Rodrigo-Torres L."/>
            <person name="Arahal D.R."/>
        </authorList>
    </citation>
    <scope>NUCLEOTIDE SEQUENCE [LARGE SCALE GENOMIC DNA]</scope>
    <source>
        <strain evidence="5 6">CECT 5116</strain>
    </source>
</reference>
<dbReference type="GO" id="GO:0040029">
    <property type="term" value="P:epigenetic regulation of gene expression"/>
    <property type="evidence" value="ECO:0007669"/>
    <property type="project" value="TreeGrafter"/>
</dbReference>
<keyword evidence="2" id="KW-0378">Hydrolase</keyword>
<evidence type="ECO:0000256" key="1">
    <source>
        <dbReference type="ARBA" id="ARBA00005947"/>
    </source>
</evidence>
<dbReference type="Proteomes" id="UP000092871">
    <property type="component" value="Unassembled WGS sequence"/>
</dbReference>
<dbReference type="InterPro" id="IPR000286">
    <property type="entry name" value="HDACs"/>
</dbReference>
<dbReference type="GO" id="GO:0016787">
    <property type="term" value="F:hydrolase activity"/>
    <property type="evidence" value="ECO:0007669"/>
    <property type="project" value="UniProtKB-KW"/>
</dbReference>
<dbReference type="Gene3D" id="3.40.800.20">
    <property type="entry name" value="Histone deacetylase domain"/>
    <property type="match status" value="1"/>
</dbReference>
<evidence type="ECO:0000313" key="7">
    <source>
        <dbReference type="Proteomes" id="UP000092871"/>
    </source>
</evidence>
<dbReference type="PANTHER" id="PTHR10625:SF19">
    <property type="entry name" value="HISTONE DEACETYLASE 12"/>
    <property type="match status" value="1"/>
</dbReference>
<dbReference type="RefSeq" id="WP_067034244.1">
    <property type="nucleotide sequence ID" value="NZ_FLRA01000011.1"/>
</dbReference>
<dbReference type="GO" id="GO:0004407">
    <property type="term" value="F:histone deacetylase activity"/>
    <property type="evidence" value="ECO:0007669"/>
    <property type="project" value="InterPro"/>
</dbReference>
<proteinExistence type="inferred from homology"/>
<dbReference type="CDD" id="cd09993">
    <property type="entry name" value="HDAC_classIV"/>
    <property type="match status" value="1"/>
</dbReference>
<dbReference type="Pfam" id="PF00850">
    <property type="entry name" value="Hist_deacetyl"/>
    <property type="match status" value="1"/>
</dbReference>
<dbReference type="AlphaFoldDB" id="A0A1C3JQA4"/>
<reference evidence="4 7" key="2">
    <citation type="submission" date="2016-06" db="EMBL/GenBank/DDBJ databases">
        <authorList>
            <person name="Kjaerup R.B."/>
            <person name="Dalgaard T.S."/>
            <person name="Juul-Madsen H.R."/>
        </authorList>
    </citation>
    <scope>NUCLEOTIDE SEQUENCE [LARGE SCALE GENOMIC DNA]</scope>
    <source>
        <strain evidence="4 7">CECT 5115</strain>
    </source>
</reference>
<feature type="domain" description="Histone deacetylase" evidence="3">
    <location>
        <begin position="19"/>
        <end position="284"/>
    </location>
</feature>
<dbReference type="PRINTS" id="PR01270">
    <property type="entry name" value="HDASUPER"/>
</dbReference>
<dbReference type="EMBL" id="FLRA01000011">
    <property type="protein sequence ID" value="SBT17383.1"/>
    <property type="molecule type" value="Genomic_DNA"/>
</dbReference>
<dbReference type="EMBL" id="FLRB01000002">
    <property type="protein sequence ID" value="SBT19575.1"/>
    <property type="molecule type" value="Genomic_DNA"/>
</dbReference>
<dbReference type="Proteomes" id="UP000092840">
    <property type="component" value="Unassembled WGS sequence"/>
</dbReference>
<sequence length="309" mass="34500">MKIPLVYHPHYSIPFPSRHRFPMAKFKFLAEHLRELGVLTDDNCYEPSPLSLSVLMRAHTPTYVQRFIRGQLTIDEEKAIGLPWSDWLVERTLRAVSGTLLTAELALQYGLACHLAGGTHHAFPDRGVGFCIFNDLAVTAKELVYSGKASKVMIIDCDVHQGDGTAAFFEDDPSVVTISFHCEENFPPKKQLAGINIAIPKGAQDTHYMTLLEQHLPKLLNEHCPDFVLYDAGVDVHQDDRLGYVQLTDAGIFKRDQYVIEQITSHAIPIACVIGGGYDHDNRVVAARHSLLHQAADCVFAKKKMPNTL</sequence>
<evidence type="ECO:0000313" key="6">
    <source>
        <dbReference type="Proteomes" id="UP000092840"/>
    </source>
</evidence>